<keyword evidence="4" id="KW-1133">Transmembrane helix</keyword>
<gene>
    <name evidence="6" type="ORF">BU16DRAFT_528314</name>
</gene>
<keyword evidence="7" id="KW-1185">Reference proteome</keyword>
<dbReference type="PANTHER" id="PTHR35273:SF2">
    <property type="entry name" value="ALPHA-GALACTOSIDASE"/>
    <property type="match status" value="1"/>
</dbReference>
<proteinExistence type="predicted"/>
<dbReference type="GO" id="GO:0004557">
    <property type="term" value="F:alpha-galactosidase activity"/>
    <property type="evidence" value="ECO:0007669"/>
    <property type="project" value="UniProtKB-EC"/>
</dbReference>
<name>A0A6A6QPN4_9PEZI</name>
<organism evidence="6 7">
    <name type="scientific">Lophium mytilinum</name>
    <dbReference type="NCBI Taxonomy" id="390894"/>
    <lineage>
        <taxon>Eukaryota</taxon>
        <taxon>Fungi</taxon>
        <taxon>Dikarya</taxon>
        <taxon>Ascomycota</taxon>
        <taxon>Pezizomycotina</taxon>
        <taxon>Dothideomycetes</taxon>
        <taxon>Pleosporomycetidae</taxon>
        <taxon>Mytilinidiales</taxon>
        <taxon>Mytilinidiaceae</taxon>
        <taxon>Lophium</taxon>
    </lineage>
</organism>
<comment type="catalytic activity">
    <reaction evidence="1">
        <text>Hydrolysis of terminal, non-reducing alpha-D-galactose residues in alpha-D-galactosides, including galactose oligosaccharides, galactomannans and galactolipids.</text>
        <dbReference type="EC" id="3.2.1.22"/>
    </reaction>
</comment>
<evidence type="ECO:0000259" key="5">
    <source>
        <dbReference type="Pfam" id="PF03537"/>
    </source>
</evidence>
<feature type="region of interest" description="Disordered" evidence="3">
    <location>
        <begin position="45"/>
        <end position="73"/>
    </location>
</feature>
<dbReference type="AlphaFoldDB" id="A0A6A6QPN4"/>
<dbReference type="Proteomes" id="UP000799750">
    <property type="component" value="Unassembled WGS sequence"/>
</dbReference>
<sequence>MSSKLSNAPIEHRSRRKRISLIACAVVIIIVIALAIGLGVGLTRKGSGNNDPSSPSSAPTSTVSPLPSPTVQPTWAPTVNSTWQIVLQNPLELSSDATSITPDVEVYDIDLFTNSAEVISTLHKLGKKVICYFSAGSYEPDRPDSGDFKDADKGKEMDGWPGEYWLNLNSTNVRNIMTKRVELAAQKGCDGVDPDNVDGYSNTNGLSLTPADSISFLSFLSNATLAHKLSMGLKNAAAIIDDVLPLVHFSVNEQCAQYSECSNFTAFITHHKPLLRRQRRRRELQHRHQAHGLGRVGRVLQLLGLHHAAEYELNA</sequence>
<dbReference type="PANTHER" id="PTHR35273">
    <property type="entry name" value="ALPHA-1,4 POLYGALACTOSAMINIDASE, PUTATIVE (AFU_ORTHOLOGUE AFUA_3G07890)-RELATED"/>
    <property type="match status" value="1"/>
</dbReference>
<evidence type="ECO:0000256" key="1">
    <source>
        <dbReference type="ARBA" id="ARBA00001255"/>
    </source>
</evidence>
<feature type="compositionally biased region" description="Low complexity" evidence="3">
    <location>
        <begin position="52"/>
        <end position="73"/>
    </location>
</feature>
<dbReference type="EMBL" id="MU004191">
    <property type="protein sequence ID" value="KAF2494172.1"/>
    <property type="molecule type" value="Genomic_DNA"/>
</dbReference>
<accession>A0A6A6QPN4</accession>
<keyword evidence="4" id="KW-0472">Membrane</keyword>
<reference evidence="6" key="1">
    <citation type="journal article" date="2020" name="Stud. Mycol.">
        <title>101 Dothideomycetes genomes: a test case for predicting lifestyles and emergence of pathogens.</title>
        <authorList>
            <person name="Haridas S."/>
            <person name="Albert R."/>
            <person name="Binder M."/>
            <person name="Bloem J."/>
            <person name="Labutti K."/>
            <person name="Salamov A."/>
            <person name="Andreopoulos B."/>
            <person name="Baker S."/>
            <person name="Barry K."/>
            <person name="Bills G."/>
            <person name="Bluhm B."/>
            <person name="Cannon C."/>
            <person name="Castanera R."/>
            <person name="Culley D."/>
            <person name="Daum C."/>
            <person name="Ezra D."/>
            <person name="Gonzalez J."/>
            <person name="Henrissat B."/>
            <person name="Kuo A."/>
            <person name="Liang C."/>
            <person name="Lipzen A."/>
            <person name="Lutzoni F."/>
            <person name="Magnuson J."/>
            <person name="Mondo S."/>
            <person name="Nolan M."/>
            <person name="Ohm R."/>
            <person name="Pangilinan J."/>
            <person name="Park H.-J."/>
            <person name="Ramirez L."/>
            <person name="Alfaro M."/>
            <person name="Sun H."/>
            <person name="Tritt A."/>
            <person name="Yoshinaga Y."/>
            <person name="Zwiers L.-H."/>
            <person name="Turgeon B."/>
            <person name="Goodwin S."/>
            <person name="Spatafora J."/>
            <person name="Crous P."/>
            <person name="Grigoriev I."/>
        </authorList>
    </citation>
    <scope>NUCLEOTIDE SEQUENCE</scope>
    <source>
        <strain evidence="6">CBS 269.34</strain>
    </source>
</reference>
<feature type="transmembrane region" description="Helical" evidence="4">
    <location>
        <begin position="21"/>
        <end position="42"/>
    </location>
</feature>
<feature type="domain" description="Glycoside-hydrolase family GH114 TIM-barrel" evidence="5">
    <location>
        <begin position="82"/>
        <end position="275"/>
    </location>
</feature>
<dbReference type="InterPro" id="IPR017853">
    <property type="entry name" value="GH"/>
</dbReference>
<dbReference type="OrthoDB" id="2108802at2759"/>
<dbReference type="Pfam" id="PF03537">
    <property type="entry name" value="Glyco_hydro_114"/>
    <property type="match status" value="1"/>
</dbReference>
<evidence type="ECO:0000313" key="6">
    <source>
        <dbReference type="EMBL" id="KAF2494172.1"/>
    </source>
</evidence>
<dbReference type="Gene3D" id="3.20.20.70">
    <property type="entry name" value="Aldolase class I"/>
    <property type="match status" value="1"/>
</dbReference>
<keyword evidence="4" id="KW-0812">Transmembrane</keyword>
<dbReference type="SUPFAM" id="SSF51445">
    <property type="entry name" value="(Trans)glycosidases"/>
    <property type="match status" value="1"/>
</dbReference>
<dbReference type="InterPro" id="IPR013785">
    <property type="entry name" value="Aldolase_TIM"/>
</dbReference>
<protein>
    <recommendedName>
        <fullName evidence="2">alpha-galactosidase</fullName>
        <ecNumber evidence="2">3.2.1.22</ecNumber>
    </recommendedName>
</protein>
<evidence type="ECO:0000256" key="2">
    <source>
        <dbReference type="ARBA" id="ARBA00012755"/>
    </source>
</evidence>
<evidence type="ECO:0000256" key="4">
    <source>
        <dbReference type="SAM" id="Phobius"/>
    </source>
</evidence>
<evidence type="ECO:0000256" key="3">
    <source>
        <dbReference type="SAM" id="MobiDB-lite"/>
    </source>
</evidence>
<dbReference type="InterPro" id="IPR004352">
    <property type="entry name" value="GH114_TIM-barrel"/>
</dbReference>
<evidence type="ECO:0000313" key="7">
    <source>
        <dbReference type="Proteomes" id="UP000799750"/>
    </source>
</evidence>
<dbReference type="EC" id="3.2.1.22" evidence="2"/>